<dbReference type="EMBL" id="LAZR01005299">
    <property type="protein sequence ID" value="KKN01094.1"/>
    <property type="molecule type" value="Genomic_DNA"/>
</dbReference>
<evidence type="ECO:0000313" key="1">
    <source>
        <dbReference type="EMBL" id="KKN01094.1"/>
    </source>
</evidence>
<name>A0A0F9M5X5_9ZZZZ</name>
<protein>
    <submittedName>
        <fullName evidence="1">Uncharacterized protein</fullName>
    </submittedName>
</protein>
<gene>
    <name evidence="1" type="ORF">LCGC14_1131180</name>
</gene>
<accession>A0A0F9M5X5</accession>
<proteinExistence type="predicted"/>
<reference evidence="1" key="1">
    <citation type="journal article" date="2015" name="Nature">
        <title>Complex archaea that bridge the gap between prokaryotes and eukaryotes.</title>
        <authorList>
            <person name="Spang A."/>
            <person name="Saw J.H."/>
            <person name="Jorgensen S.L."/>
            <person name="Zaremba-Niedzwiedzka K."/>
            <person name="Martijn J."/>
            <person name="Lind A.E."/>
            <person name="van Eijk R."/>
            <person name="Schleper C."/>
            <person name="Guy L."/>
            <person name="Ettema T.J."/>
        </authorList>
    </citation>
    <scope>NUCLEOTIDE SEQUENCE</scope>
</reference>
<organism evidence="1">
    <name type="scientific">marine sediment metagenome</name>
    <dbReference type="NCBI Taxonomy" id="412755"/>
    <lineage>
        <taxon>unclassified sequences</taxon>
        <taxon>metagenomes</taxon>
        <taxon>ecological metagenomes</taxon>
    </lineage>
</organism>
<sequence length="115" mass="13481">MRIGDRDITMSKGWIAQFEDGTVICEDDMPWNKVPKKKNIQHMILKWEERFWSLTDKEHYTVPKKKGYMDVSTGGVSGGIHSRTIGYYDMEEKCKVILRVEEATGQMQYDIEPFE</sequence>
<dbReference type="AlphaFoldDB" id="A0A0F9M5X5"/>
<comment type="caution">
    <text evidence="1">The sequence shown here is derived from an EMBL/GenBank/DDBJ whole genome shotgun (WGS) entry which is preliminary data.</text>
</comment>